<name>A0A0B7BYN5_9EUPU</name>
<protein>
    <submittedName>
        <fullName evidence="2">Uncharacterized protein</fullName>
    </submittedName>
</protein>
<reference evidence="2" key="1">
    <citation type="submission" date="2014-12" db="EMBL/GenBank/DDBJ databases">
        <title>Insight into the proteome of Arion vulgaris.</title>
        <authorList>
            <person name="Aradska J."/>
            <person name="Bulat T."/>
            <person name="Smidak R."/>
            <person name="Sarate P."/>
            <person name="Gangsoo J."/>
            <person name="Sialana F."/>
            <person name="Bilban M."/>
            <person name="Lubec G."/>
        </authorList>
    </citation>
    <scope>NUCLEOTIDE SEQUENCE</scope>
    <source>
        <tissue evidence="2">Skin</tissue>
    </source>
</reference>
<dbReference type="EMBL" id="HACG01051463">
    <property type="protein sequence ID" value="CEK98334.1"/>
    <property type="molecule type" value="Transcribed_RNA"/>
</dbReference>
<keyword evidence="1" id="KW-0175">Coiled coil</keyword>
<evidence type="ECO:0000313" key="2">
    <source>
        <dbReference type="EMBL" id="CEK98334.1"/>
    </source>
</evidence>
<proteinExistence type="predicted"/>
<feature type="non-terminal residue" evidence="2">
    <location>
        <position position="81"/>
    </location>
</feature>
<feature type="coiled-coil region" evidence="1">
    <location>
        <begin position="5"/>
        <end position="50"/>
    </location>
</feature>
<gene>
    <name evidence="2" type="primary">ORF218443</name>
</gene>
<evidence type="ECO:0000256" key="1">
    <source>
        <dbReference type="SAM" id="Coils"/>
    </source>
</evidence>
<feature type="non-terminal residue" evidence="2">
    <location>
        <position position="1"/>
    </location>
</feature>
<organism evidence="2">
    <name type="scientific">Arion vulgaris</name>
    <dbReference type="NCBI Taxonomy" id="1028688"/>
    <lineage>
        <taxon>Eukaryota</taxon>
        <taxon>Metazoa</taxon>
        <taxon>Spiralia</taxon>
        <taxon>Lophotrochozoa</taxon>
        <taxon>Mollusca</taxon>
        <taxon>Gastropoda</taxon>
        <taxon>Heterobranchia</taxon>
        <taxon>Euthyneura</taxon>
        <taxon>Panpulmonata</taxon>
        <taxon>Eupulmonata</taxon>
        <taxon>Stylommatophora</taxon>
        <taxon>Helicina</taxon>
        <taxon>Arionoidea</taxon>
        <taxon>Arionidae</taxon>
        <taxon>Arion</taxon>
    </lineage>
</organism>
<accession>A0A0B7BYN5</accession>
<sequence length="81" mass="9457">LNQTVQDLKQQLSREQQQCADSRQQCAESRQQLEAELRDKSQMLDQINKLKAYIAETELAHRPALAWKMETETVENKLKIS</sequence>
<dbReference type="AlphaFoldDB" id="A0A0B7BYN5"/>